<evidence type="ECO:0000256" key="6">
    <source>
        <dbReference type="ARBA" id="ARBA00023136"/>
    </source>
</evidence>
<dbReference type="PANTHER" id="PTHR48022:SF28">
    <property type="entry name" value="MAJOR FACILITATOR SUPERFAMILY (MFS) PROFILE DOMAIN-CONTAINING PROTEIN-RELATED"/>
    <property type="match status" value="1"/>
</dbReference>
<evidence type="ECO:0000259" key="10">
    <source>
        <dbReference type="PROSITE" id="PS50850"/>
    </source>
</evidence>
<feature type="transmembrane region" description="Helical" evidence="9">
    <location>
        <begin position="82"/>
        <end position="102"/>
    </location>
</feature>
<keyword evidence="3 7" id="KW-0813">Transport</keyword>
<dbReference type="InterPro" id="IPR003663">
    <property type="entry name" value="Sugar/inositol_transpt"/>
</dbReference>
<dbReference type="PRINTS" id="PR00171">
    <property type="entry name" value="SUGRTRNSPORT"/>
</dbReference>
<feature type="transmembrane region" description="Helical" evidence="9">
    <location>
        <begin position="108"/>
        <end position="128"/>
    </location>
</feature>
<dbReference type="Gene3D" id="1.20.1250.20">
    <property type="entry name" value="MFS general substrate transporter like domains"/>
    <property type="match status" value="1"/>
</dbReference>
<evidence type="ECO:0000256" key="2">
    <source>
        <dbReference type="ARBA" id="ARBA00010992"/>
    </source>
</evidence>
<dbReference type="InterPro" id="IPR050360">
    <property type="entry name" value="MFS_Sugar_Transporters"/>
</dbReference>
<keyword evidence="6 9" id="KW-0472">Membrane</keyword>
<comment type="similarity">
    <text evidence="2 7">Belongs to the major facilitator superfamily. Sugar transporter (TC 2.A.1.1) family.</text>
</comment>
<feature type="transmembrane region" description="Helical" evidence="9">
    <location>
        <begin position="330"/>
        <end position="350"/>
    </location>
</feature>
<evidence type="ECO:0000256" key="9">
    <source>
        <dbReference type="SAM" id="Phobius"/>
    </source>
</evidence>
<evidence type="ECO:0000313" key="12">
    <source>
        <dbReference type="Proteomes" id="UP001583186"/>
    </source>
</evidence>
<evidence type="ECO:0000256" key="5">
    <source>
        <dbReference type="ARBA" id="ARBA00022989"/>
    </source>
</evidence>
<evidence type="ECO:0000313" key="11">
    <source>
        <dbReference type="EMBL" id="KAL1893133.1"/>
    </source>
</evidence>
<dbReference type="PROSITE" id="PS50850">
    <property type="entry name" value="MFS"/>
    <property type="match status" value="1"/>
</dbReference>
<feature type="compositionally biased region" description="Basic and acidic residues" evidence="8">
    <location>
        <begin position="512"/>
        <end position="522"/>
    </location>
</feature>
<feature type="transmembrane region" description="Helical" evidence="9">
    <location>
        <begin position="356"/>
        <end position="381"/>
    </location>
</feature>
<feature type="transmembrane region" description="Helical" evidence="9">
    <location>
        <begin position="420"/>
        <end position="443"/>
    </location>
</feature>
<comment type="subcellular location">
    <subcellularLocation>
        <location evidence="1">Membrane</location>
        <topology evidence="1">Multi-pass membrane protein</topology>
    </subcellularLocation>
</comment>
<dbReference type="PANTHER" id="PTHR48022">
    <property type="entry name" value="PLASTIDIC GLUCOSE TRANSPORTER 4"/>
    <property type="match status" value="1"/>
</dbReference>
<evidence type="ECO:0000256" key="4">
    <source>
        <dbReference type="ARBA" id="ARBA00022692"/>
    </source>
</evidence>
<organism evidence="11 12">
    <name type="scientific">Sporothrix stenoceras</name>
    <dbReference type="NCBI Taxonomy" id="5173"/>
    <lineage>
        <taxon>Eukaryota</taxon>
        <taxon>Fungi</taxon>
        <taxon>Dikarya</taxon>
        <taxon>Ascomycota</taxon>
        <taxon>Pezizomycotina</taxon>
        <taxon>Sordariomycetes</taxon>
        <taxon>Sordariomycetidae</taxon>
        <taxon>Ophiostomatales</taxon>
        <taxon>Ophiostomataceae</taxon>
        <taxon>Sporothrix</taxon>
    </lineage>
</organism>
<name>A0ABR3YY23_9PEZI</name>
<feature type="transmembrane region" description="Helical" evidence="9">
    <location>
        <begin position="300"/>
        <end position="321"/>
    </location>
</feature>
<feature type="region of interest" description="Disordered" evidence="8">
    <location>
        <begin position="498"/>
        <end position="522"/>
    </location>
</feature>
<accession>A0ABR3YY23</accession>
<dbReference type="NCBIfam" id="TIGR00879">
    <property type="entry name" value="SP"/>
    <property type="match status" value="1"/>
</dbReference>
<dbReference type="Proteomes" id="UP001583186">
    <property type="component" value="Unassembled WGS sequence"/>
</dbReference>
<sequence>MPYLGLTGTGLVAAITISSGMGFVMFGFDNGLMGSILTADGFIDTFHLSSSMEGLITAIFQLGALLGALATTFLGSRFGRRTLAHLGTGILCAGAVLQASSFSPAQLGVGRVVAGVGLGLVAGNVAIWQSETAPSRYRGTLVGCSLSFLIIGQLIAYWMEYGISGYSGDFPWRFPMAFQSVLAILLSTLLAVMPESPRYLVMKGRVEEATQVFQALRPNEPAEEIAQEVADINQAILLEQHAQKGLRQLFFEKDQIRSRYRLALACGLNFMQDFSGSTPISYYTTYIFQTSVGMSRHLSLLMSGLLQVWFLIASMGTWYLIEKFGRRNCFMYTAGGMTVIMVLLAVMLEIDTKGTGIAAVVLIFAYQTVYTWGFMAGVWTYGPEILPLEYRSVGVGLANSTLWVFGFAVTMFVPPAITNIGWRIYIIFAAFNLSYVPIVYFFFPETSGLSLEMIDLAFMDRTKGPVKCAAELRRMVKSGQHVTLTQEISEKMTVAEEHEPGTLRWRMQPSKEVADKSTRTHA</sequence>
<keyword evidence="12" id="KW-1185">Reference proteome</keyword>
<evidence type="ECO:0000256" key="3">
    <source>
        <dbReference type="ARBA" id="ARBA00022448"/>
    </source>
</evidence>
<dbReference type="SUPFAM" id="SSF103473">
    <property type="entry name" value="MFS general substrate transporter"/>
    <property type="match status" value="1"/>
</dbReference>
<feature type="transmembrane region" description="Helical" evidence="9">
    <location>
        <begin position="174"/>
        <end position="193"/>
    </location>
</feature>
<comment type="caution">
    <text evidence="11">The sequence shown here is derived from an EMBL/GenBank/DDBJ whole genome shotgun (WGS) entry which is preliminary data.</text>
</comment>
<feature type="domain" description="Major facilitator superfamily (MFS) profile" evidence="10">
    <location>
        <begin position="15"/>
        <end position="447"/>
    </location>
</feature>
<gene>
    <name evidence="11" type="ORF">Sste5346_006565</name>
</gene>
<keyword evidence="4 9" id="KW-0812">Transmembrane</keyword>
<keyword evidence="5 9" id="KW-1133">Transmembrane helix</keyword>
<dbReference type="InterPro" id="IPR036259">
    <property type="entry name" value="MFS_trans_sf"/>
</dbReference>
<feature type="transmembrane region" description="Helical" evidence="9">
    <location>
        <begin position="262"/>
        <end position="280"/>
    </location>
</feature>
<feature type="transmembrane region" description="Helical" evidence="9">
    <location>
        <begin position="140"/>
        <end position="159"/>
    </location>
</feature>
<dbReference type="InterPro" id="IPR020846">
    <property type="entry name" value="MFS_dom"/>
</dbReference>
<reference evidence="11 12" key="1">
    <citation type="journal article" date="2024" name="IMA Fungus">
        <title>IMA Genome - F19 : A genome assembly and annotation guide to empower mycologists, including annotated draft genome sequences of Ceratocystis pirilliformis, Diaporthe australafricana, Fusarium ophioides, Paecilomyces lecythidis, and Sporothrix stenoceras.</title>
        <authorList>
            <person name="Aylward J."/>
            <person name="Wilson A.M."/>
            <person name="Visagie C.M."/>
            <person name="Spraker J."/>
            <person name="Barnes I."/>
            <person name="Buitendag C."/>
            <person name="Ceriani C."/>
            <person name="Del Mar Angel L."/>
            <person name="du Plessis D."/>
            <person name="Fuchs T."/>
            <person name="Gasser K."/>
            <person name="Kramer D."/>
            <person name="Li W."/>
            <person name="Munsamy K."/>
            <person name="Piso A."/>
            <person name="Price J.L."/>
            <person name="Sonnekus B."/>
            <person name="Thomas C."/>
            <person name="van der Nest A."/>
            <person name="van Dijk A."/>
            <person name="van Heerden A."/>
            <person name="van Vuuren N."/>
            <person name="Yilmaz N."/>
            <person name="Duong T.A."/>
            <person name="van der Merwe N.A."/>
            <person name="Wingfield M.J."/>
            <person name="Wingfield B.D."/>
        </authorList>
    </citation>
    <scope>NUCLEOTIDE SEQUENCE [LARGE SCALE GENOMIC DNA]</scope>
    <source>
        <strain evidence="11 12">CMW 5346</strain>
    </source>
</reference>
<dbReference type="EMBL" id="JAWCUI010000039">
    <property type="protein sequence ID" value="KAL1893133.1"/>
    <property type="molecule type" value="Genomic_DNA"/>
</dbReference>
<dbReference type="InterPro" id="IPR005828">
    <property type="entry name" value="MFS_sugar_transport-like"/>
</dbReference>
<evidence type="ECO:0000256" key="7">
    <source>
        <dbReference type="RuleBase" id="RU003346"/>
    </source>
</evidence>
<proteinExistence type="inferred from homology"/>
<evidence type="ECO:0000256" key="8">
    <source>
        <dbReference type="SAM" id="MobiDB-lite"/>
    </source>
</evidence>
<protein>
    <recommendedName>
        <fullName evidence="10">Major facilitator superfamily (MFS) profile domain-containing protein</fullName>
    </recommendedName>
</protein>
<evidence type="ECO:0000256" key="1">
    <source>
        <dbReference type="ARBA" id="ARBA00004141"/>
    </source>
</evidence>
<feature type="transmembrane region" description="Helical" evidence="9">
    <location>
        <begin position="55"/>
        <end position="75"/>
    </location>
</feature>
<feature type="transmembrane region" description="Helical" evidence="9">
    <location>
        <begin position="393"/>
        <end position="414"/>
    </location>
</feature>
<dbReference type="Pfam" id="PF00083">
    <property type="entry name" value="Sugar_tr"/>
    <property type="match status" value="1"/>
</dbReference>